<name>A0A9P1BKM6_9DINO</name>
<dbReference type="InterPro" id="IPR000719">
    <property type="entry name" value="Prot_kinase_dom"/>
</dbReference>
<dbReference type="InterPro" id="IPR008271">
    <property type="entry name" value="Ser/Thr_kinase_AS"/>
</dbReference>
<protein>
    <submittedName>
        <fullName evidence="3">Probable serine/threonine-protein kinase zyg-1 (Zygote defective protein 1)</fullName>
    </submittedName>
</protein>
<evidence type="ECO:0000313" key="3">
    <source>
        <dbReference type="EMBL" id="CAL4760718.1"/>
    </source>
</evidence>
<accession>A0A9P1BKM6</accession>
<dbReference type="PROSITE" id="PS50011">
    <property type="entry name" value="PROTEIN_KINASE_DOM"/>
    <property type="match status" value="1"/>
</dbReference>
<dbReference type="GO" id="GO:0004674">
    <property type="term" value="F:protein serine/threonine kinase activity"/>
    <property type="evidence" value="ECO:0007669"/>
    <property type="project" value="TreeGrafter"/>
</dbReference>
<dbReference type="GO" id="GO:0005524">
    <property type="term" value="F:ATP binding"/>
    <property type="evidence" value="ECO:0007669"/>
    <property type="project" value="InterPro"/>
</dbReference>
<dbReference type="PANTHER" id="PTHR44167">
    <property type="entry name" value="OVARIAN-SPECIFIC SERINE/THREONINE-PROTEIN KINASE LOK-RELATED"/>
    <property type="match status" value="1"/>
</dbReference>
<dbReference type="Gene3D" id="1.10.510.10">
    <property type="entry name" value="Transferase(Phosphotransferase) domain 1"/>
    <property type="match status" value="1"/>
</dbReference>
<dbReference type="GO" id="GO:0005634">
    <property type="term" value="C:nucleus"/>
    <property type="evidence" value="ECO:0007669"/>
    <property type="project" value="TreeGrafter"/>
</dbReference>
<dbReference type="OrthoDB" id="426175at2759"/>
<evidence type="ECO:0000313" key="4">
    <source>
        <dbReference type="Proteomes" id="UP001152797"/>
    </source>
</evidence>
<dbReference type="PROSITE" id="PS00108">
    <property type="entry name" value="PROTEIN_KINASE_ST"/>
    <property type="match status" value="1"/>
</dbReference>
<keyword evidence="3" id="KW-0808">Transferase</keyword>
<keyword evidence="4" id="KW-1185">Reference proteome</keyword>
<dbReference type="EMBL" id="CAMXCT030000072">
    <property type="protein sequence ID" value="CAL4760718.1"/>
    <property type="molecule type" value="Genomic_DNA"/>
</dbReference>
<dbReference type="PANTHER" id="PTHR44167:SF30">
    <property type="entry name" value="PHOSPHORYLASE KINASE"/>
    <property type="match status" value="1"/>
</dbReference>
<dbReference type="EMBL" id="CAMXCT010000072">
    <property type="protein sequence ID" value="CAI3973406.1"/>
    <property type="molecule type" value="Genomic_DNA"/>
</dbReference>
<reference evidence="2" key="1">
    <citation type="submission" date="2022-10" db="EMBL/GenBank/DDBJ databases">
        <authorList>
            <person name="Chen Y."/>
            <person name="Dougan E. K."/>
            <person name="Chan C."/>
            <person name="Rhodes N."/>
            <person name="Thang M."/>
        </authorList>
    </citation>
    <scope>NUCLEOTIDE SEQUENCE</scope>
</reference>
<comment type="caution">
    <text evidence="2">The sequence shown here is derived from an EMBL/GenBank/DDBJ whole genome shotgun (WGS) entry which is preliminary data.</text>
</comment>
<organism evidence="2">
    <name type="scientific">Cladocopium goreaui</name>
    <dbReference type="NCBI Taxonomy" id="2562237"/>
    <lineage>
        <taxon>Eukaryota</taxon>
        <taxon>Sar</taxon>
        <taxon>Alveolata</taxon>
        <taxon>Dinophyceae</taxon>
        <taxon>Suessiales</taxon>
        <taxon>Symbiodiniaceae</taxon>
        <taxon>Cladocopium</taxon>
    </lineage>
</organism>
<gene>
    <name evidence="2" type="ORF">C1SCF055_LOCUS1914</name>
</gene>
<dbReference type="SMART" id="SM00220">
    <property type="entry name" value="S_TKc"/>
    <property type="match status" value="1"/>
</dbReference>
<dbReference type="InterPro" id="IPR011009">
    <property type="entry name" value="Kinase-like_dom_sf"/>
</dbReference>
<dbReference type="EMBL" id="CAMXCT020000072">
    <property type="protein sequence ID" value="CAL1126781.1"/>
    <property type="molecule type" value="Genomic_DNA"/>
</dbReference>
<dbReference type="Proteomes" id="UP001152797">
    <property type="component" value="Unassembled WGS sequence"/>
</dbReference>
<keyword evidence="3" id="KW-0418">Kinase</keyword>
<dbReference type="SUPFAM" id="SSF56112">
    <property type="entry name" value="Protein kinase-like (PK-like)"/>
    <property type="match status" value="1"/>
</dbReference>
<sequence>MANATGRPRRQEFVDAERCYVIMEKFEGHLRKALKWVAKETGDETAGLDAFSLGNVVQQVISAILHLHTCGVVHRDVKAHNLLIDRCDLRDPRCRVVLSDFGLARRLEPGRFLCAQVGTRKYWAPELYEKKYWHVVDVWAIGARETQRQIVAPTAKREWKILILFFNL</sequence>
<proteinExistence type="predicted"/>
<reference evidence="3 4" key="2">
    <citation type="submission" date="2024-05" db="EMBL/GenBank/DDBJ databases">
        <authorList>
            <person name="Chen Y."/>
            <person name="Shah S."/>
            <person name="Dougan E. K."/>
            <person name="Thang M."/>
            <person name="Chan C."/>
        </authorList>
    </citation>
    <scope>NUCLEOTIDE SEQUENCE [LARGE SCALE GENOMIC DNA]</scope>
</reference>
<evidence type="ECO:0000259" key="1">
    <source>
        <dbReference type="PROSITE" id="PS50011"/>
    </source>
</evidence>
<dbReference type="AlphaFoldDB" id="A0A9P1BKM6"/>
<dbReference type="Pfam" id="PF00069">
    <property type="entry name" value="Pkinase"/>
    <property type="match status" value="1"/>
</dbReference>
<evidence type="ECO:0000313" key="2">
    <source>
        <dbReference type="EMBL" id="CAI3973406.1"/>
    </source>
</evidence>
<dbReference type="GO" id="GO:0044773">
    <property type="term" value="P:mitotic DNA damage checkpoint signaling"/>
    <property type="evidence" value="ECO:0007669"/>
    <property type="project" value="TreeGrafter"/>
</dbReference>
<feature type="domain" description="Protein kinase" evidence="1">
    <location>
        <begin position="1"/>
        <end position="168"/>
    </location>
</feature>